<dbReference type="InParanoid" id="B4JC14"/>
<feature type="chain" id="PRO_5002808794" evidence="4">
    <location>
        <begin position="19"/>
        <end position="144"/>
    </location>
</feature>
<gene>
    <name evidence="6" type="primary">Dgri\GH10719</name>
    <name evidence="6" type="ORF">Dgri_GH10719</name>
</gene>
<dbReference type="STRING" id="7222.B4JC14"/>
<evidence type="ECO:0000256" key="2">
    <source>
        <dbReference type="ARBA" id="ARBA00022525"/>
    </source>
</evidence>
<accession>B4JC14</accession>
<dbReference type="KEGG" id="dgr:6562375"/>
<feature type="signal peptide" evidence="4">
    <location>
        <begin position="1"/>
        <end position="18"/>
    </location>
</feature>
<proteinExistence type="predicted"/>
<sequence>MKFFVCFALIAIATSAMAAPNSGSSASITSSSAGGSVALANHESEIDGLSGQGYGDLTRLRKSAYGGSSGGGGSSIPAPPCPKNYLFSCQPNLAPVPCSSPSSGYGSAGAYSSPLANYAYPNYGVPQQQLYDAAYAPQAYGYQY</sequence>
<keyword evidence="3 4" id="KW-0732">Signal</keyword>
<dbReference type="PROSITE" id="PS51137">
    <property type="entry name" value="VM"/>
    <property type="match status" value="1"/>
</dbReference>
<feature type="domain" description="VM" evidence="5">
    <location>
        <begin position="75"/>
        <end position="112"/>
    </location>
</feature>
<dbReference type="PhylomeDB" id="B4JC14"/>
<dbReference type="OMA" id="NDYNRFR"/>
<dbReference type="Proteomes" id="UP000001070">
    <property type="component" value="Unassembled WGS sequence"/>
</dbReference>
<keyword evidence="7" id="KW-1185">Reference proteome</keyword>
<evidence type="ECO:0000256" key="3">
    <source>
        <dbReference type="ARBA" id="ARBA00022729"/>
    </source>
</evidence>
<dbReference type="GO" id="GO:0005576">
    <property type="term" value="C:extracellular region"/>
    <property type="evidence" value="ECO:0007669"/>
    <property type="project" value="UniProtKB-SubCell"/>
</dbReference>
<organism evidence="7">
    <name type="scientific">Drosophila grimshawi</name>
    <name type="common">Hawaiian fruit fly</name>
    <name type="synonym">Idiomyia grimshawi</name>
    <dbReference type="NCBI Taxonomy" id="7222"/>
    <lineage>
        <taxon>Eukaryota</taxon>
        <taxon>Metazoa</taxon>
        <taxon>Ecdysozoa</taxon>
        <taxon>Arthropoda</taxon>
        <taxon>Hexapoda</taxon>
        <taxon>Insecta</taxon>
        <taxon>Pterygota</taxon>
        <taxon>Neoptera</taxon>
        <taxon>Endopterygota</taxon>
        <taxon>Diptera</taxon>
        <taxon>Brachycera</taxon>
        <taxon>Muscomorpha</taxon>
        <taxon>Ephydroidea</taxon>
        <taxon>Drosophilidae</taxon>
        <taxon>Drosophila</taxon>
        <taxon>Hawaiian Drosophila</taxon>
    </lineage>
</organism>
<dbReference type="InterPro" id="IPR013135">
    <property type="entry name" value="Vitelline_membr_Cys-rich-dom"/>
</dbReference>
<evidence type="ECO:0000256" key="1">
    <source>
        <dbReference type="ARBA" id="ARBA00004613"/>
    </source>
</evidence>
<dbReference type="eggNOG" id="ENOG502TCVM">
    <property type="taxonomic scope" value="Eukaryota"/>
</dbReference>
<evidence type="ECO:0000313" key="7">
    <source>
        <dbReference type="Proteomes" id="UP000001070"/>
    </source>
</evidence>
<comment type="subcellular location">
    <subcellularLocation>
        <location evidence="1">Secreted</location>
    </subcellularLocation>
</comment>
<keyword evidence="2" id="KW-0964">Secreted</keyword>
<dbReference type="FunCoup" id="B4JC14">
    <property type="interactions" value="3"/>
</dbReference>
<evidence type="ECO:0000256" key="4">
    <source>
        <dbReference type="SAM" id="SignalP"/>
    </source>
</evidence>
<dbReference type="EMBL" id="CH916368">
    <property type="protein sequence ID" value="EDW03027.1"/>
    <property type="molecule type" value="Genomic_DNA"/>
</dbReference>
<name>B4JC14_DROGR</name>
<evidence type="ECO:0000313" key="6">
    <source>
        <dbReference type="EMBL" id="EDW03027.1"/>
    </source>
</evidence>
<dbReference type="Pfam" id="PF10542">
    <property type="entry name" value="Vitelline_membr"/>
    <property type="match status" value="1"/>
</dbReference>
<dbReference type="HOGENOM" id="CLU_1940274_0_0_1"/>
<evidence type="ECO:0000259" key="5">
    <source>
        <dbReference type="PROSITE" id="PS51137"/>
    </source>
</evidence>
<reference evidence="6 7" key="1">
    <citation type="journal article" date="2007" name="Nature">
        <title>Evolution of genes and genomes on the Drosophila phylogeny.</title>
        <authorList>
            <consortium name="Drosophila 12 Genomes Consortium"/>
            <person name="Clark A.G."/>
            <person name="Eisen M.B."/>
            <person name="Smith D.R."/>
            <person name="Bergman C.M."/>
            <person name="Oliver B."/>
            <person name="Markow T.A."/>
            <person name="Kaufman T.C."/>
            <person name="Kellis M."/>
            <person name="Gelbart W."/>
            <person name="Iyer V.N."/>
            <person name="Pollard D.A."/>
            <person name="Sackton T.B."/>
            <person name="Larracuente A.M."/>
            <person name="Singh N.D."/>
            <person name="Abad J.P."/>
            <person name="Abt D.N."/>
            <person name="Adryan B."/>
            <person name="Aguade M."/>
            <person name="Akashi H."/>
            <person name="Anderson W.W."/>
            <person name="Aquadro C.F."/>
            <person name="Ardell D.H."/>
            <person name="Arguello R."/>
            <person name="Artieri C.G."/>
            <person name="Barbash D.A."/>
            <person name="Barker D."/>
            <person name="Barsanti P."/>
            <person name="Batterham P."/>
            <person name="Batzoglou S."/>
            <person name="Begun D."/>
            <person name="Bhutkar A."/>
            <person name="Blanco E."/>
            <person name="Bosak S.A."/>
            <person name="Bradley R.K."/>
            <person name="Brand A.D."/>
            <person name="Brent M.R."/>
            <person name="Brooks A.N."/>
            <person name="Brown R.H."/>
            <person name="Butlin R.K."/>
            <person name="Caggese C."/>
            <person name="Calvi B.R."/>
            <person name="Bernardo de Carvalho A."/>
            <person name="Caspi A."/>
            <person name="Castrezana S."/>
            <person name="Celniker S.E."/>
            <person name="Chang J.L."/>
            <person name="Chapple C."/>
            <person name="Chatterji S."/>
            <person name="Chinwalla A."/>
            <person name="Civetta A."/>
            <person name="Clifton S.W."/>
            <person name="Comeron J.M."/>
            <person name="Costello J.C."/>
            <person name="Coyne J.A."/>
            <person name="Daub J."/>
            <person name="David R.G."/>
            <person name="Delcher A.L."/>
            <person name="Delehaunty K."/>
            <person name="Do C.B."/>
            <person name="Ebling H."/>
            <person name="Edwards K."/>
            <person name="Eickbush T."/>
            <person name="Evans J.D."/>
            <person name="Filipski A."/>
            <person name="Findeiss S."/>
            <person name="Freyhult E."/>
            <person name="Fulton L."/>
            <person name="Fulton R."/>
            <person name="Garcia A.C."/>
            <person name="Gardiner A."/>
            <person name="Garfield D.A."/>
            <person name="Garvin B.E."/>
            <person name="Gibson G."/>
            <person name="Gilbert D."/>
            <person name="Gnerre S."/>
            <person name="Godfrey J."/>
            <person name="Good R."/>
            <person name="Gotea V."/>
            <person name="Gravely B."/>
            <person name="Greenberg A.J."/>
            <person name="Griffiths-Jones S."/>
            <person name="Gross S."/>
            <person name="Guigo R."/>
            <person name="Gustafson E.A."/>
            <person name="Haerty W."/>
            <person name="Hahn M.W."/>
            <person name="Halligan D.L."/>
            <person name="Halpern A.L."/>
            <person name="Halter G.M."/>
            <person name="Han M.V."/>
            <person name="Heger A."/>
            <person name="Hillier L."/>
            <person name="Hinrichs A.S."/>
            <person name="Holmes I."/>
            <person name="Hoskins R.A."/>
            <person name="Hubisz M.J."/>
            <person name="Hultmark D."/>
            <person name="Huntley M.A."/>
            <person name="Jaffe D.B."/>
            <person name="Jagadeeshan S."/>
            <person name="Jeck W.R."/>
            <person name="Johnson J."/>
            <person name="Jones C.D."/>
            <person name="Jordan W.C."/>
            <person name="Karpen G.H."/>
            <person name="Kataoka E."/>
            <person name="Keightley P.D."/>
            <person name="Kheradpour P."/>
            <person name="Kirkness E.F."/>
            <person name="Koerich L.B."/>
            <person name="Kristiansen K."/>
            <person name="Kudrna D."/>
            <person name="Kulathinal R.J."/>
            <person name="Kumar S."/>
            <person name="Kwok R."/>
            <person name="Lander E."/>
            <person name="Langley C.H."/>
            <person name="Lapoint R."/>
            <person name="Lazzaro B.P."/>
            <person name="Lee S.J."/>
            <person name="Levesque L."/>
            <person name="Li R."/>
            <person name="Lin C.F."/>
            <person name="Lin M.F."/>
            <person name="Lindblad-Toh K."/>
            <person name="Llopart A."/>
            <person name="Long M."/>
            <person name="Low L."/>
            <person name="Lozovsky E."/>
            <person name="Lu J."/>
            <person name="Luo M."/>
            <person name="Machado C.A."/>
            <person name="Makalowski W."/>
            <person name="Marzo M."/>
            <person name="Matsuda M."/>
            <person name="Matzkin L."/>
            <person name="McAllister B."/>
            <person name="McBride C.S."/>
            <person name="McKernan B."/>
            <person name="McKernan K."/>
            <person name="Mendez-Lago M."/>
            <person name="Minx P."/>
            <person name="Mollenhauer M.U."/>
            <person name="Montooth K."/>
            <person name="Mount S.M."/>
            <person name="Mu X."/>
            <person name="Myers E."/>
            <person name="Negre B."/>
            <person name="Newfeld S."/>
            <person name="Nielsen R."/>
            <person name="Noor M.A."/>
            <person name="O'Grady P."/>
            <person name="Pachter L."/>
            <person name="Papaceit M."/>
            <person name="Parisi M.J."/>
            <person name="Parisi M."/>
            <person name="Parts L."/>
            <person name="Pedersen J.S."/>
            <person name="Pesole G."/>
            <person name="Phillippy A.M."/>
            <person name="Ponting C.P."/>
            <person name="Pop M."/>
            <person name="Porcelli D."/>
            <person name="Powell J.R."/>
            <person name="Prohaska S."/>
            <person name="Pruitt K."/>
            <person name="Puig M."/>
            <person name="Quesneville H."/>
            <person name="Ram K.R."/>
            <person name="Rand D."/>
            <person name="Rasmussen M.D."/>
            <person name="Reed L.K."/>
            <person name="Reenan R."/>
            <person name="Reily A."/>
            <person name="Remington K.A."/>
            <person name="Rieger T.T."/>
            <person name="Ritchie M.G."/>
            <person name="Robin C."/>
            <person name="Rogers Y.H."/>
            <person name="Rohde C."/>
            <person name="Rozas J."/>
            <person name="Rubenfield M.J."/>
            <person name="Ruiz A."/>
            <person name="Russo S."/>
            <person name="Salzberg S.L."/>
            <person name="Sanchez-Gracia A."/>
            <person name="Saranga D.J."/>
            <person name="Sato H."/>
            <person name="Schaeffer S.W."/>
            <person name="Schatz M.C."/>
            <person name="Schlenke T."/>
            <person name="Schwartz R."/>
            <person name="Segarra C."/>
            <person name="Singh R.S."/>
            <person name="Sirot L."/>
            <person name="Sirota M."/>
            <person name="Sisneros N.B."/>
            <person name="Smith C.D."/>
            <person name="Smith T.F."/>
            <person name="Spieth J."/>
            <person name="Stage D.E."/>
            <person name="Stark A."/>
            <person name="Stephan W."/>
            <person name="Strausberg R.L."/>
            <person name="Strempel S."/>
            <person name="Sturgill D."/>
            <person name="Sutton G."/>
            <person name="Sutton G.G."/>
            <person name="Tao W."/>
            <person name="Teichmann S."/>
            <person name="Tobari Y.N."/>
            <person name="Tomimura Y."/>
            <person name="Tsolas J.M."/>
            <person name="Valente V.L."/>
            <person name="Venter E."/>
            <person name="Venter J.C."/>
            <person name="Vicario S."/>
            <person name="Vieira F.G."/>
            <person name="Vilella A.J."/>
            <person name="Villasante A."/>
            <person name="Walenz B."/>
            <person name="Wang J."/>
            <person name="Wasserman M."/>
            <person name="Watts T."/>
            <person name="Wilson D."/>
            <person name="Wilson R.K."/>
            <person name="Wing R.A."/>
            <person name="Wolfner M.F."/>
            <person name="Wong A."/>
            <person name="Wong G.K."/>
            <person name="Wu C.I."/>
            <person name="Wu G."/>
            <person name="Yamamoto D."/>
            <person name="Yang H.P."/>
            <person name="Yang S.P."/>
            <person name="Yorke J.A."/>
            <person name="Yoshida K."/>
            <person name="Zdobnov E."/>
            <person name="Zhang P."/>
            <person name="Zhang Y."/>
            <person name="Zimin A.V."/>
            <person name="Baldwin J."/>
            <person name="Abdouelleil A."/>
            <person name="Abdulkadir J."/>
            <person name="Abebe A."/>
            <person name="Abera B."/>
            <person name="Abreu J."/>
            <person name="Acer S.C."/>
            <person name="Aftuck L."/>
            <person name="Alexander A."/>
            <person name="An P."/>
            <person name="Anderson E."/>
            <person name="Anderson S."/>
            <person name="Arachi H."/>
            <person name="Azer M."/>
            <person name="Bachantsang P."/>
            <person name="Barry A."/>
            <person name="Bayul T."/>
            <person name="Berlin A."/>
            <person name="Bessette D."/>
            <person name="Bloom T."/>
            <person name="Blye J."/>
            <person name="Boguslavskiy L."/>
            <person name="Bonnet C."/>
            <person name="Boukhgalter B."/>
            <person name="Bourzgui I."/>
            <person name="Brown A."/>
            <person name="Cahill P."/>
            <person name="Channer S."/>
            <person name="Cheshatsang Y."/>
            <person name="Chuda L."/>
            <person name="Citroen M."/>
            <person name="Collymore A."/>
            <person name="Cooke P."/>
            <person name="Costello M."/>
            <person name="D'Aco K."/>
            <person name="Daza R."/>
            <person name="De Haan G."/>
            <person name="DeGray S."/>
            <person name="DeMaso C."/>
            <person name="Dhargay N."/>
            <person name="Dooley K."/>
            <person name="Dooley E."/>
            <person name="Doricent M."/>
            <person name="Dorje P."/>
            <person name="Dorjee K."/>
            <person name="Dupes A."/>
            <person name="Elong R."/>
            <person name="Falk J."/>
            <person name="Farina A."/>
            <person name="Faro S."/>
            <person name="Ferguson D."/>
            <person name="Fisher S."/>
            <person name="Foley C.D."/>
            <person name="Franke A."/>
            <person name="Friedrich D."/>
            <person name="Gadbois L."/>
            <person name="Gearin G."/>
            <person name="Gearin C.R."/>
            <person name="Giannoukos G."/>
            <person name="Goode T."/>
            <person name="Graham J."/>
            <person name="Grandbois E."/>
            <person name="Grewal S."/>
            <person name="Gyaltsen K."/>
            <person name="Hafez N."/>
            <person name="Hagos B."/>
            <person name="Hall J."/>
            <person name="Henson C."/>
            <person name="Hollinger A."/>
            <person name="Honan T."/>
            <person name="Huard M.D."/>
            <person name="Hughes L."/>
            <person name="Hurhula B."/>
            <person name="Husby M.E."/>
            <person name="Kamat A."/>
            <person name="Kanga B."/>
            <person name="Kashin S."/>
            <person name="Khazanovich D."/>
            <person name="Kisner P."/>
            <person name="Lance K."/>
            <person name="Lara M."/>
            <person name="Lee W."/>
            <person name="Lennon N."/>
            <person name="Letendre F."/>
            <person name="LeVine R."/>
            <person name="Lipovsky A."/>
            <person name="Liu X."/>
            <person name="Liu J."/>
            <person name="Liu S."/>
            <person name="Lokyitsang T."/>
            <person name="Lokyitsang Y."/>
            <person name="Lubonja R."/>
            <person name="Lui A."/>
            <person name="MacDonald P."/>
            <person name="Magnisalis V."/>
            <person name="Maru K."/>
            <person name="Matthews C."/>
            <person name="McCusker W."/>
            <person name="McDonough S."/>
            <person name="Mehta T."/>
            <person name="Meldrim J."/>
            <person name="Meneus L."/>
            <person name="Mihai O."/>
            <person name="Mihalev A."/>
            <person name="Mihova T."/>
            <person name="Mittelman R."/>
            <person name="Mlenga V."/>
            <person name="Montmayeur A."/>
            <person name="Mulrain L."/>
            <person name="Navidi A."/>
            <person name="Naylor J."/>
            <person name="Negash T."/>
            <person name="Nguyen T."/>
            <person name="Nguyen N."/>
            <person name="Nicol R."/>
            <person name="Norbu C."/>
            <person name="Norbu N."/>
            <person name="Novod N."/>
            <person name="O'Neill B."/>
            <person name="Osman S."/>
            <person name="Markiewicz E."/>
            <person name="Oyono O.L."/>
            <person name="Patti C."/>
            <person name="Phunkhang P."/>
            <person name="Pierre F."/>
            <person name="Priest M."/>
            <person name="Raghuraman S."/>
            <person name="Rege F."/>
            <person name="Reyes R."/>
            <person name="Rise C."/>
            <person name="Rogov P."/>
            <person name="Ross K."/>
            <person name="Ryan E."/>
            <person name="Settipalli S."/>
            <person name="Shea T."/>
            <person name="Sherpa N."/>
            <person name="Shi L."/>
            <person name="Shih D."/>
            <person name="Sparrow T."/>
            <person name="Spaulding J."/>
            <person name="Stalker J."/>
            <person name="Stange-Thomann N."/>
            <person name="Stavropoulos S."/>
            <person name="Stone C."/>
            <person name="Strader C."/>
            <person name="Tesfaye S."/>
            <person name="Thomson T."/>
            <person name="Thoulutsang Y."/>
            <person name="Thoulutsang D."/>
            <person name="Topham K."/>
            <person name="Topping I."/>
            <person name="Tsamla T."/>
            <person name="Vassiliev H."/>
            <person name="Vo A."/>
            <person name="Wangchuk T."/>
            <person name="Wangdi T."/>
            <person name="Weiand M."/>
            <person name="Wilkinson J."/>
            <person name="Wilson A."/>
            <person name="Yadav S."/>
            <person name="Young G."/>
            <person name="Yu Q."/>
            <person name="Zembek L."/>
            <person name="Zhong D."/>
            <person name="Zimmer A."/>
            <person name="Zwirko Z."/>
            <person name="Jaffe D.B."/>
            <person name="Alvarez P."/>
            <person name="Brockman W."/>
            <person name="Butler J."/>
            <person name="Chin C."/>
            <person name="Gnerre S."/>
            <person name="Grabherr M."/>
            <person name="Kleber M."/>
            <person name="Mauceli E."/>
            <person name="MacCallum I."/>
        </authorList>
    </citation>
    <scope>NUCLEOTIDE SEQUENCE [LARGE SCALE GENOMIC DNA]</scope>
    <source>
        <strain evidence="7">Tucson 15287-2541.00</strain>
    </source>
</reference>
<dbReference type="AlphaFoldDB" id="B4JC14"/>
<protein>
    <submittedName>
        <fullName evidence="6">GH10719</fullName>
    </submittedName>
</protein>